<proteinExistence type="predicted"/>
<feature type="region of interest" description="Disordered" evidence="1">
    <location>
        <begin position="1"/>
        <end position="45"/>
    </location>
</feature>
<evidence type="ECO:0000256" key="1">
    <source>
        <dbReference type="SAM" id="MobiDB-lite"/>
    </source>
</evidence>
<name>A0A3G5AJT1_9VIRU</name>
<organism evidence="2">
    <name type="scientific">Solivirus sp</name>
    <dbReference type="NCBI Taxonomy" id="2487772"/>
    <lineage>
        <taxon>Viruses</taxon>
        <taxon>Pithoviruses</taxon>
    </lineage>
</organism>
<gene>
    <name evidence="2" type="ORF">Solivirus2_10</name>
</gene>
<evidence type="ECO:0000313" key="2">
    <source>
        <dbReference type="EMBL" id="AYV85939.1"/>
    </source>
</evidence>
<reference evidence="2" key="1">
    <citation type="submission" date="2018-10" db="EMBL/GenBank/DDBJ databases">
        <title>Hidden diversity of soil giant viruses.</title>
        <authorList>
            <person name="Schulz F."/>
            <person name="Alteio L."/>
            <person name="Goudeau D."/>
            <person name="Ryan E.M."/>
            <person name="Malmstrom R.R."/>
            <person name="Blanchard J."/>
            <person name="Woyke T."/>
        </authorList>
    </citation>
    <scope>NUCLEOTIDE SEQUENCE</scope>
    <source>
        <strain evidence="2">SOV1</strain>
    </source>
</reference>
<dbReference type="EMBL" id="MK072490">
    <property type="protein sequence ID" value="AYV85939.1"/>
    <property type="molecule type" value="Genomic_DNA"/>
</dbReference>
<feature type="compositionally biased region" description="Basic and acidic residues" evidence="1">
    <location>
        <begin position="1"/>
        <end position="35"/>
    </location>
</feature>
<protein>
    <submittedName>
        <fullName evidence="2">Uncharacterized protein</fullName>
    </submittedName>
</protein>
<feature type="compositionally biased region" description="Polar residues" evidence="1">
    <location>
        <begin position="36"/>
        <end position="45"/>
    </location>
</feature>
<accession>A0A3G5AJT1</accession>
<sequence length="200" mass="23377">MSSLEKNEKQRFSGSLEKNEKQRFSGSLEKNEKQGDSSSGDRNIQLNFIPTSLPIPEKDLQELKRFKSFSPLKLKQNLLNKRWTAKNQKFVIPNFRVSLLFEDGEEAFLLMRKDPKEFKNIIQKQNKKLSDVITKALMENFQLTSRDQLEYSWLSPVGNTTKINSSLKSDTIIIFDNIIIDADYEIDFWISCVEVLLRYK</sequence>